<dbReference type="OMA" id="QGCARNR"/>
<feature type="compositionally biased region" description="Polar residues" evidence="2">
    <location>
        <begin position="717"/>
        <end position="728"/>
    </location>
</feature>
<protein>
    <submittedName>
        <fullName evidence="3">Uncharacterized protein</fullName>
    </submittedName>
</protein>
<dbReference type="OrthoDB" id="5588846at2759"/>
<proteinExistence type="predicted"/>
<dbReference type="RefSeq" id="XP_007773153.1">
    <property type="nucleotide sequence ID" value="XM_007774963.1"/>
</dbReference>
<feature type="region of interest" description="Disordered" evidence="2">
    <location>
        <begin position="49"/>
        <end position="86"/>
    </location>
</feature>
<feature type="repeat" description="PPR" evidence="1">
    <location>
        <begin position="253"/>
        <end position="287"/>
    </location>
</feature>
<dbReference type="GO" id="GO:0003729">
    <property type="term" value="F:mRNA binding"/>
    <property type="evidence" value="ECO:0007669"/>
    <property type="project" value="TreeGrafter"/>
</dbReference>
<feature type="compositionally biased region" description="Low complexity" evidence="2">
    <location>
        <begin position="673"/>
        <end position="682"/>
    </location>
</feature>
<dbReference type="InterPro" id="IPR011990">
    <property type="entry name" value="TPR-like_helical_dom_sf"/>
</dbReference>
<dbReference type="AlphaFoldDB" id="A0A5M3MCV4"/>
<dbReference type="EMBL" id="JH711585">
    <property type="protein sequence ID" value="EIW76827.1"/>
    <property type="molecule type" value="Genomic_DNA"/>
</dbReference>
<dbReference type="Proteomes" id="UP000053558">
    <property type="component" value="Unassembled WGS sequence"/>
</dbReference>
<dbReference type="PANTHER" id="PTHR47938:SF35">
    <property type="entry name" value="PENTATRICOPEPTIDE REPEAT-CONTAINING PROTEIN 4, MITOCHONDRIAL-RELATED"/>
    <property type="match status" value="1"/>
</dbReference>
<feature type="region of interest" description="Disordered" evidence="2">
    <location>
        <begin position="656"/>
        <end position="728"/>
    </location>
</feature>
<evidence type="ECO:0000256" key="2">
    <source>
        <dbReference type="SAM" id="MobiDB-lite"/>
    </source>
</evidence>
<organism evidence="3 4">
    <name type="scientific">Coniophora puteana (strain RWD-64-598)</name>
    <name type="common">Brown rot fungus</name>
    <dbReference type="NCBI Taxonomy" id="741705"/>
    <lineage>
        <taxon>Eukaryota</taxon>
        <taxon>Fungi</taxon>
        <taxon>Dikarya</taxon>
        <taxon>Basidiomycota</taxon>
        <taxon>Agaricomycotina</taxon>
        <taxon>Agaricomycetes</taxon>
        <taxon>Agaricomycetidae</taxon>
        <taxon>Boletales</taxon>
        <taxon>Coniophorineae</taxon>
        <taxon>Coniophoraceae</taxon>
        <taxon>Coniophora</taxon>
    </lineage>
</organism>
<dbReference type="InterPro" id="IPR002885">
    <property type="entry name" value="PPR_rpt"/>
</dbReference>
<comment type="caution">
    <text evidence="3">The sequence shown here is derived from an EMBL/GenBank/DDBJ whole genome shotgun (WGS) entry which is preliminary data.</text>
</comment>
<feature type="compositionally biased region" description="Acidic residues" evidence="2">
    <location>
        <begin position="1045"/>
        <end position="1063"/>
    </location>
</feature>
<evidence type="ECO:0000313" key="4">
    <source>
        <dbReference type="Proteomes" id="UP000053558"/>
    </source>
</evidence>
<gene>
    <name evidence="3" type="ORF">CONPUDRAFT_168571</name>
</gene>
<accession>A0A5M3MCV4</accession>
<sequence length="1063" mass="115976">MFRSCLPPDVLELSFRVASSSSQATRSCRTSVSPAFARALHQVALAEPKAAYDPTDAPSRHGRTRKRQLTPAVRSSQATGIAKRKVPSGPNALASLAKKVLALERITLAEPEKASEPSLTYSDTELLSLYEDLLGIQAQDSLPADTQAAPLSKPVLSQQEQDHNAVLAVRDRLAASAPTVDTSHSLSTRLMQQRGTEWMQASHDQETSVQSGQGTLHREVIGHIGRAISVMDATRAAVAPEEGHERVRVVLVSKDEWMSLLNHCVRNGDLLAGEDVLGLMKRSGFYPAEDFQNVVLDVYSRNGDVDNFERALATISGTLAISSVILVLAHDSIITPESPTETQRDLHVRAYLVRDTLAEQAPNAPQAPSELDRCKPALDILHKYEESAKPAPMRSYSRVISQLAFGASPFTLTIPTPGGSSGGLQKKRIVPERKSTSLSRAHAWDLFAHMRYVAHPTPDVYMYADMMRCAPSPEMALDLWTELGEQLRKRANRTELGASAFGLRDAVARGKVTEAAAREAHVRAVRRAYNAVISTCARSGEVQYVHEAFRLLREMVGGVAGQSRDPASLFGMVGGTERGGGVAMPDIYTFRALLEAARRMGDLEKARWILAEIVRGPGGAQGTAMGDEDEIRVDEQLMVKVFHTYAAYRPPFKRNNTRLIEDDDASSMKAEGPQPTEQETTEAQVDAETTPTTALESLDAQPGEEGPHPTALDIPETTPSFSHLPPQTSAEVISEARALFSRILEDTPFAPSSQGEPGVRDLGADYSPVPRKFASVQLSAPLLNAYMAVFYQHANVHVAQDTFRALWGEPAAHASSRQGLRVSRDAYTYLDALEWAANMRRSKREERRAACAFAEKLWEGWREMEASNVGGGGAGVGKGKCSARVVEKVYAALIRVLALNNELDTAVSILRTFVARYPASNVRLPRGIPISASPSSSTFPSPSPSTPTIMVKPPMLSTRTSLTAAQRPLVRMSTPSTIGDDTVPPLLTFRDLELLHHRLMAAGRRADVRYVTGVTKTYEGALKRRRDAWMKAEPERASVGRGQEEVEAEAEVNESGEREDVEL</sequence>
<feature type="region of interest" description="Disordered" evidence="2">
    <location>
        <begin position="1030"/>
        <end position="1063"/>
    </location>
</feature>
<feature type="compositionally biased region" description="Basic and acidic residues" evidence="2">
    <location>
        <begin position="1030"/>
        <end position="1044"/>
    </location>
</feature>
<dbReference type="PANTHER" id="PTHR47938">
    <property type="entry name" value="RESPIRATORY COMPLEX I CHAPERONE (CIA84), PUTATIVE (AFU_ORTHOLOGUE AFUA_2G06020)-RELATED"/>
    <property type="match status" value="1"/>
</dbReference>
<dbReference type="GeneID" id="19206024"/>
<name>A0A5M3MCV4_CONPW</name>
<keyword evidence="4" id="KW-1185">Reference proteome</keyword>
<dbReference type="Gene3D" id="1.25.40.10">
    <property type="entry name" value="Tetratricopeptide repeat domain"/>
    <property type="match status" value="2"/>
</dbReference>
<dbReference type="Pfam" id="PF01535">
    <property type="entry name" value="PPR"/>
    <property type="match status" value="2"/>
</dbReference>
<evidence type="ECO:0000256" key="1">
    <source>
        <dbReference type="PROSITE-ProRule" id="PRU00708"/>
    </source>
</evidence>
<dbReference type="KEGG" id="cput:CONPUDRAFT_168571"/>
<dbReference type="NCBIfam" id="TIGR00756">
    <property type="entry name" value="PPR"/>
    <property type="match status" value="1"/>
</dbReference>
<evidence type="ECO:0000313" key="3">
    <source>
        <dbReference type="EMBL" id="EIW76827.1"/>
    </source>
</evidence>
<dbReference type="PROSITE" id="PS51375">
    <property type="entry name" value="PPR"/>
    <property type="match status" value="1"/>
</dbReference>
<reference evidence="4" key="1">
    <citation type="journal article" date="2012" name="Science">
        <title>The Paleozoic origin of enzymatic lignin decomposition reconstructed from 31 fungal genomes.</title>
        <authorList>
            <person name="Floudas D."/>
            <person name="Binder M."/>
            <person name="Riley R."/>
            <person name="Barry K."/>
            <person name="Blanchette R.A."/>
            <person name="Henrissat B."/>
            <person name="Martinez A.T."/>
            <person name="Otillar R."/>
            <person name="Spatafora J.W."/>
            <person name="Yadav J.S."/>
            <person name="Aerts A."/>
            <person name="Benoit I."/>
            <person name="Boyd A."/>
            <person name="Carlson A."/>
            <person name="Copeland A."/>
            <person name="Coutinho P.M."/>
            <person name="de Vries R.P."/>
            <person name="Ferreira P."/>
            <person name="Findley K."/>
            <person name="Foster B."/>
            <person name="Gaskell J."/>
            <person name="Glotzer D."/>
            <person name="Gorecki P."/>
            <person name="Heitman J."/>
            <person name="Hesse C."/>
            <person name="Hori C."/>
            <person name="Igarashi K."/>
            <person name="Jurgens J.A."/>
            <person name="Kallen N."/>
            <person name="Kersten P."/>
            <person name="Kohler A."/>
            <person name="Kuees U."/>
            <person name="Kumar T.K.A."/>
            <person name="Kuo A."/>
            <person name="LaButti K."/>
            <person name="Larrondo L.F."/>
            <person name="Lindquist E."/>
            <person name="Ling A."/>
            <person name="Lombard V."/>
            <person name="Lucas S."/>
            <person name="Lundell T."/>
            <person name="Martin R."/>
            <person name="McLaughlin D.J."/>
            <person name="Morgenstern I."/>
            <person name="Morin E."/>
            <person name="Murat C."/>
            <person name="Nagy L.G."/>
            <person name="Nolan M."/>
            <person name="Ohm R.A."/>
            <person name="Patyshakuliyeva A."/>
            <person name="Rokas A."/>
            <person name="Ruiz-Duenas F.J."/>
            <person name="Sabat G."/>
            <person name="Salamov A."/>
            <person name="Samejima M."/>
            <person name="Schmutz J."/>
            <person name="Slot J.C."/>
            <person name="St John F."/>
            <person name="Stenlid J."/>
            <person name="Sun H."/>
            <person name="Sun S."/>
            <person name="Syed K."/>
            <person name="Tsang A."/>
            <person name="Wiebenga A."/>
            <person name="Young D."/>
            <person name="Pisabarro A."/>
            <person name="Eastwood D.C."/>
            <person name="Martin F."/>
            <person name="Cullen D."/>
            <person name="Grigoriev I.V."/>
            <person name="Hibbett D.S."/>
        </authorList>
    </citation>
    <scope>NUCLEOTIDE SEQUENCE [LARGE SCALE GENOMIC DNA]</scope>
    <source>
        <strain evidence="4">RWD-64-598 SS2</strain>
    </source>
</reference>